<dbReference type="EMBL" id="NBIM01000001">
    <property type="protein sequence ID" value="OXY82097.1"/>
    <property type="molecule type" value="Genomic_DNA"/>
</dbReference>
<feature type="compositionally biased region" description="Basic and acidic residues" evidence="1">
    <location>
        <begin position="1"/>
        <end position="20"/>
    </location>
</feature>
<dbReference type="InterPro" id="IPR021806">
    <property type="entry name" value="DUF3379"/>
</dbReference>
<dbReference type="AlphaFoldDB" id="A0A233RFD3"/>
<reference evidence="2 3" key="1">
    <citation type="submission" date="2017-08" db="EMBL/GenBank/DDBJ databases">
        <title>A Genome Sequence of Oceanimonas doudoroffii ATCC 27123T.</title>
        <authorList>
            <person name="Brennan M.A."/>
            <person name="Maclea K.S."/>
            <person name="Mcclelland W.D."/>
            <person name="Trachtenberg A.M."/>
        </authorList>
    </citation>
    <scope>NUCLEOTIDE SEQUENCE [LARGE SCALE GENOMIC DNA]</scope>
    <source>
        <strain evidence="2 3">ATCC 27123</strain>
    </source>
</reference>
<evidence type="ECO:0008006" key="4">
    <source>
        <dbReference type="Google" id="ProtNLM"/>
    </source>
</evidence>
<name>A0A233RFD3_9GAMM</name>
<comment type="caution">
    <text evidence="2">The sequence shown here is derived from an EMBL/GenBank/DDBJ whole genome shotgun (WGS) entry which is preliminary data.</text>
</comment>
<protein>
    <recommendedName>
        <fullName evidence="4">DUF3379 domain-containing protein</fullName>
    </recommendedName>
</protein>
<evidence type="ECO:0000313" key="2">
    <source>
        <dbReference type="EMBL" id="OXY82097.1"/>
    </source>
</evidence>
<keyword evidence="3" id="KW-1185">Reference proteome</keyword>
<evidence type="ECO:0000313" key="3">
    <source>
        <dbReference type="Proteomes" id="UP000242757"/>
    </source>
</evidence>
<dbReference type="Proteomes" id="UP000242757">
    <property type="component" value="Unassembled WGS sequence"/>
</dbReference>
<dbReference type="RefSeq" id="WP_094198876.1">
    <property type="nucleotide sequence ID" value="NZ_NBIM01000001.1"/>
</dbReference>
<gene>
    <name evidence="2" type="ORF">B6S08_00745</name>
</gene>
<sequence>MDDLEFRRRAYADPDDKSPEFLRASSAHAGNRQFLEDMKGFNHKLARALDEPVPPSLPDKLMLSHLLRQPESRPLPGWRHLAMAASVAFALGFATRFVTFSPQAAAGPPSVSQVALHHVMREMPFTHYIDEEVTLTTVNAKLRPYGTQLHDMAEVGKVYYANHCMFAGGPAAHLVIQGEHERVHVFLVPMERPLQIQSRFTEDNLHGEVMPMSYNRLVVVSDRGEDVHRMAQKVKASLEKAI</sequence>
<evidence type="ECO:0000256" key="1">
    <source>
        <dbReference type="SAM" id="MobiDB-lite"/>
    </source>
</evidence>
<accession>A0A233RFD3</accession>
<feature type="region of interest" description="Disordered" evidence="1">
    <location>
        <begin position="1"/>
        <end position="21"/>
    </location>
</feature>
<proteinExistence type="predicted"/>
<dbReference type="OrthoDB" id="6195578at2"/>
<dbReference type="Pfam" id="PF11859">
    <property type="entry name" value="DUF3379"/>
    <property type="match status" value="1"/>
</dbReference>
<organism evidence="2 3">
    <name type="scientific">Oceanimonas doudoroffii</name>
    <dbReference type="NCBI Taxonomy" id="84158"/>
    <lineage>
        <taxon>Bacteria</taxon>
        <taxon>Pseudomonadati</taxon>
        <taxon>Pseudomonadota</taxon>
        <taxon>Gammaproteobacteria</taxon>
        <taxon>Aeromonadales</taxon>
        <taxon>Aeromonadaceae</taxon>
        <taxon>Oceanimonas</taxon>
    </lineage>
</organism>